<proteinExistence type="predicted"/>
<dbReference type="Pfam" id="PF07568">
    <property type="entry name" value="HisKA_2"/>
    <property type="match status" value="1"/>
</dbReference>
<accession>A0A4Q7N5V3</accession>
<evidence type="ECO:0000256" key="9">
    <source>
        <dbReference type="SAM" id="SignalP"/>
    </source>
</evidence>
<feature type="domain" description="Histidine kinase/HSP90-like ATPase" evidence="10">
    <location>
        <begin position="508"/>
        <end position="606"/>
    </location>
</feature>
<evidence type="ECO:0000256" key="5">
    <source>
        <dbReference type="ARBA" id="ARBA00022741"/>
    </source>
</evidence>
<dbReference type="GO" id="GO:0005524">
    <property type="term" value="F:ATP binding"/>
    <property type="evidence" value="ECO:0007669"/>
    <property type="project" value="UniProtKB-KW"/>
</dbReference>
<keyword evidence="3" id="KW-0597">Phosphoprotein</keyword>
<dbReference type="InterPro" id="IPR003594">
    <property type="entry name" value="HATPase_dom"/>
</dbReference>
<dbReference type="AlphaFoldDB" id="A0A4Q7N5V3"/>
<dbReference type="InterPro" id="IPR036890">
    <property type="entry name" value="HATPase_C_sf"/>
</dbReference>
<dbReference type="EMBL" id="SGXA01000001">
    <property type="protein sequence ID" value="RZS76443.1"/>
    <property type="molecule type" value="Genomic_DNA"/>
</dbReference>
<comment type="catalytic activity">
    <reaction evidence="1">
        <text>ATP + protein L-histidine = ADP + protein N-phospho-L-histidine.</text>
        <dbReference type="EC" id="2.7.13.3"/>
    </reaction>
</comment>
<keyword evidence="6 11" id="KW-0418">Kinase</keyword>
<keyword evidence="8" id="KW-0812">Transmembrane</keyword>
<keyword evidence="7" id="KW-0067">ATP-binding</keyword>
<dbReference type="Gene3D" id="3.30.565.10">
    <property type="entry name" value="Histidine kinase-like ATPase, C-terminal domain"/>
    <property type="match status" value="1"/>
</dbReference>
<evidence type="ECO:0000256" key="6">
    <source>
        <dbReference type="ARBA" id="ARBA00022777"/>
    </source>
</evidence>
<dbReference type="EC" id="2.7.13.3" evidence="2"/>
<organism evidence="11 12">
    <name type="scientific">Pseudobacter ginsenosidimutans</name>
    <dbReference type="NCBI Taxonomy" id="661488"/>
    <lineage>
        <taxon>Bacteria</taxon>
        <taxon>Pseudomonadati</taxon>
        <taxon>Bacteroidota</taxon>
        <taxon>Chitinophagia</taxon>
        <taxon>Chitinophagales</taxon>
        <taxon>Chitinophagaceae</taxon>
        <taxon>Pseudobacter</taxon>
    </lineage>
</organism>
<gene>
    <name evidence="11" type="ORF">EV199_2328</name>
</gene>
<dbReference type="Gene3D" id="1.25.40.10">
    <property type="entry name" value="Tetratricopeptide repeat domain"/>
    <property type="match status" value="1"/>
</dbReference>
<feature type="transmembrane region" description="Helical" evidence="8">
    <location>
        <begin position="368"/>
        <end position="389"/>
    </location>
</feature>
<protein>
    <recommendedName>
        <fullName evidence="2">histidine kinase</fullName>
        <ecNumber evidence="2">2.7.13.3</ecNumber>
    </recommendedName>
</protein>
<dbReference type="Pfam" id="PF02518">
    <property type="entry name" value="HATPase_c"/>
    <property type="match status" value="1"/>
</dbReference>
<name>A0A4Q7N5V3_9BACT</name>
<evidence type="ECO:0000256" key="7">
    <source>
        <dbReference type="ARBA" id="ARBA00022840"/>
    </source>
</evidence>
<dbReference type="GO" id="GO:0004673">
    <property type="term" value="F:protein histidine kinase activity"/>
    <property type="evidence" value="ECO:0007669"/>
    <property type="project" value="UniProtKB-EC"/>
</dbReference>
<dbReference type="Gene3D" id="3.30.450.20">
    <property type="entry name" value="PAS domain"/>
    <property type="match status" value="1"/>
</dbReference>
<reference evidence="11 12" key="1">
    <citation type="submission" date="2019-02" db="EMBL/GenBank/DDBJ databases">
        <title>Genomic Encyclopedia of Type Strains, Phase IV (KMG-IV): sequencing the most valuable type-strain genomes for metagenomic binning, comparative biology and taxonomic classification.</title>
        <authorList>
            <person name="Goeker M."/>
        </authorList>
    </citation>
    <scope>NUCLEOTIDE SEQUENCE [LARGE SCALE GENOMIC DNA]</scope>
    <source>
        <strain evidence="11 12">DSM 18116</strain>
    </source>
</reference>
<evidence type="ECO:0000259" key="10">
    <source>
        <dbReference type="SMART" id="SM00387"/>
    </source>
</evidence>
<evidence type="ECO:0000256" key="4">
    <source>
        <dbReference type="ARBA" id="ARBA00022679"/>
    </source>
</evidence>
<keyword evidence="8" id="KW-0472">Membrane</keyword>
<evidence type="ECO:0000313" key="11">
    <source>
        <dbReference type="EMBL" id="RZS76443.1"/>
    </source>
</evidence>
<keyword evidence="8" id="KW-1133">Transmembrane helix</keyword>
<dbReference type="SUPFAM" id="SSF55874">
    <property type="entry name" value="ATPase domain of HSP90 chaperone/DNA topoisomerase II/histidine kinase"/>
    <property type="match status" value="1"/>
</dbReference>
<dbReference type="SUPFAM" id="SSF48452">
    <property type="entry name" value="TPR-like"/>
    <property type="match status" value="1"/>
</dbReference>
<keyword evidence="9" id="KW-0732">Signal</keyword>
<evidence type="ECO:0000256" key="2">
    <source>
        <dbReference type="ARBA" id="ARBA00012438"/>
    </source>
</evidence>
<evidence type="ECO:0000256" key="3">
    <source>
        <dbReference type="ARBA" id="ARBA00022553"/>
    </source>
</evidence>
<dbReference type="InterPro" id="IPR011990">
    <property type="entry name" value="TPR-like_helical_dom_sf"/>
</dbReference>
<dbReference type="SMART" id="SM00387">
    <property type="entry name" value="HATPase_c"/>
    <property type="match status" value="1"/>
</dbReference>
<evidence type="ECO:0000256" key="1">
    <source>
        <dbReference type="ARBA" id="ARBA00000085"/>
    </source>
</evidence>
<dbReference type="PANTHER" id="PTHR41523">
    <property type="entry name" value="TWO-COMPONENT SYSTEM SENSOR PROTEIN"/>
    <property type="match status" value="1"/>
</dbReference>
<keyword evidence="4" id="KW-0808">Transferase</keyword>
<evidence type="ECO:0000256" key="8">
    <source>
        <dbReference type="SAM" id="Phobius"/>
    </source>
</evidence>
<comment type="caution">
    <text evidence="11">The sequence shown here is derived from an EMBL/GenBank/DDBJ whole genome shotgun (WGS) entry which is preliminary data.</text>
</comment>
<keyword evidence="12" id="KW-1185">Reference proteome</keyword>
<feature type="signal peptide" evidence="9">
    <location>
        <begin position="1"/>
        <end position="18"/>
    </location>
</feature>
<evidence type="ECO:0000313" key="12">
    <source>
        <dbReference type="Proteomes" id="UP000293874"/>
    </source>
</evidence>
<dbReference type="PANTHER" id="PTHR41523:SF8">
    <property type="entry name" value="ETHYLENE RESPONSE SENSOR PROTEIN"/>
    <property type="match status" value="1"/>
</dbReference>
<feature type="chain" id="PRO_5020633020" description="histidine kinase" evidence="9">
    <location>
        <begin position="19"/>
        <end position="607"/>
    </location>
</feature>
<sequence length="607" mass="68324">MKLLLIIAILACVLNVQAQPPSRVLDSLHSIKHKASTIEQITDALNALALAWRGVNSDSVKHYAKEGLKVSANHYPAGRAAAFTNLSAGARTAADYKTAMDAGLQAMRLFDSLDLKAEEADVVLDLAQLYKDISGSNNTEAYLDQAIAYALQSYGLAASIKDTVAMADALNMKGICLRDKGKQYKKRYYYDSARICYERALGLIERSGKGLGVQSRLYNNMSQIYNEHKIDYHKALDYLFKAVDANKKRNSISGLSYNYGNIAYAYTMLGKHKESLHYARLMLDAGQQMQRPDRLQNAYGQMYRSFKGAGMIDSALAYYILQDKLNDSLTNLGKTREVLDLQARYETNQKELEIQQLQVQREASTRNIIWLLAGIGLLTGIMIWLFILYRNMAKQKKEISEQRLRLEVMMKELHHRVKNNLQIVSSLLSLQTNRLEDENAIAVLKESQLRVQAMSFIHQRLYKTDSITSVNMKEYITDLAESLVASYGYHRDDFDLQLEVKQEFLDIDKALPAGLIINELVTNALKYAYGNVQRPLLQISLLNNAANDVVIAIRDNGKGIDAEAWTKQRNSFGKQLITALCKQLRASQELKVENGTQFTITIPAQAA</sequence>
<keyword evidence="5" id="KW-0547">Nucleotide-binding</keyword>
<dbReference type="InterPro" id="IPR011495">
    <property type="entry name" value="Sig_transdc_His_kin_sub2_dim/P"/>
</dbReference>
<dbReference type="Proteomes" id="UP000293874">
    <property type="component" value="Unassembled WGS sequence"/>
</dbReference>